<keyword evidence="7" id="KW-0067">ATP-binding</keyword>
<dbReference type="GO" id="GO:0005524">
    <property type="term" value="F:ATP binding"/>
    <property type="evidence" value="ECO:0007669"/>
    <property type="project" value="UniProtKB-KW"/>
</dbReference>
<feature type="domain" description="ABC transmembrane type-1" evidence="15">
    <location>
        <begin position="953"/>
        <end position="1230"/>
    </location>
</feature>
<proteinExistence type="inferred from homology"/>
<feature type="transmembrane region" description="Helical" evidence="13">
    <location>
        <begin position="545"/>
        <end position="564"/>
    </location>
</feature>
<keyword evidence="19" id="KW-1185">Reference proteome</keyword>
<comment type="subcellular location">
    <subcellularLocation>
        <location evidence="1">Endomembrane system</location>
        <topology evidence="1">Multi-pass membrane protein</topology>
    </subcellularLocation>
</comment>
<dbReference type="Gene3D" id="1.20.1560.10">
    <property type="entry name" value="ABC transporter type 1, transmembrane domain"/>
    <property type="match status" value="2"/>
</dbReference>
<feature type="transmembrane region" description="Helical" evidence="13">
    <location>
        <begin position="1171"/>
        <end position="1192"/>
    </location>
</feature>
<dbReference type="InterPro" id="IPR036640">
    <property type="entry name" value="ABC1_TM_sf"/>
</dbReference>
<feature type="transmembrane region" description="Helical" evidence="13">
    <location>
        <begin position="37"/>
        <end position="58"/>
    </location>
</feature>
<dbReference type="EMBL" id="CAJFDI010000003">
    <property type="protein sequence ID" value="CAD5220657.1"/>
    <property type="molecule type" value="Genomic_DNA"/>
</dbReference>
<protein>
    <recommendedName>
        <fullName evidence="10">ABC-type glutathione-S-conjugate transporter</fullName>
        <ecNumber evidence="10">7.6.2.3</ecNumber>
    </recommendedName>
</protein>
<evidence type="ECO:0000256" key="12">
    <source>
        <dbReference type="SAM" id="MobiDB-lite"/>
    </source>
</evidence>
<keyword evidence="8 13" id="KW-1133">Transmembrane helix</keyword>
<feature type="transmembrane region" description="Helical" evidence="13">
    <location>
        <begin position="163"/>
        <end position="184"/>
    </location>
</feature>
<dbReference type="GO" id="GO:0015431">
    <property type="term" value="F:ABC-type glutathione S-conjugate transporter activity"/>
    <property type="evidence" value="ECO:0007669"/>
    <property type="project" value="UniProtKB-EC"/>
</dbReference>
<comment type="similarity">
    <text evidence="2">Belongs to the ABC transporter superfamily. ABCC family. Conjugate transporter (TC 3.A.1.208) subfamily.</text>
</comment>
<dbReference type="PROSITE" id="PS50893">
    <property type="entry name" value="ABC_TRANSPORTER_2"/>
    <property type="match status" value="2"/>
</dbReference>
<evidence type="ECO:0000256" key="6">
    <source>
        <dbReference type="ARBA" id="ARBA00022741"/>
    </source>
</evidence>
<evidence type="ECO:0000256" key="3">
    <source>
        <dbReference type="ARBA" id="ARBA00022448"/>
    </source>
</evidence>
<keyword evidence="9 13" id="KW-0472">Membrane</keyword>
<dbReference type="InterPro" id="IPR003439">
    <property type="entry name" value="ABC_transporter-like_ATP-bd"/>
</dbReference>
<evidence type="ECO:0000256" key="5">
    <source>
        <dbReference type="ARBA" id="ARBA00022737"/>
    </source>
</evidence>
<dbReference type="Pfam" id="PF00664">
    <property type="entry name" value="ABC_membrane"/>
    <property type="match status" value="2"/>
</dbReference>
<dbReference type="Proteomes" id="UP000582659">
    <property type="component" value="Unassembled WGS sequence"/>
</dbReference>
<dbReference type="SUPFAM" id="SSF52540">
    <property type="entry name" value="P-loop containing nucleoside triphosphate hydrolases"/>
    <property type="match status" value="2"/>
</dbReference>
<evidence type="ECO:0000256" key="13">
    <source>
        <dbReference type="SAM" id="Phobius"/>
    </source>
</evidence>
<reference evidence="20" key="1">
    <citation type="submission" date="2016-11" db="UniProtKB">
        <authorList>
            <consortium name="WormBaseParasite"/>
        </authorList>
    </citation>
    <scope>IDENTIFICATION</scope>
</reference>
<dbReference type="FunFam" id="3.40.50.300:FF:000074">
    <property type="entry name" value="Multidrug resistance-associated protein 5 isoform 1"/>
    <property type="match status" value="1"/>
</dbReference>
<organism evidence="18 20">
    <name type="scientific">Bursaphelenchus xylophilus</name>
    <name type="common">Pinewood nematode worm</name>
    <name type="synonym">Aphelenchoides xylophilus</name>
    <dbReference type="NCBI Taxonomy" id="6326"/>
    <lineage>
        <taxon>Eukaryota</taxon>
        <taxon>Metazoa</taxon>
        <taxon>Ecdysozoa</taxon>
        <taxon>Nematoda</taxon>
        <taxon>Chromadorea</taxon>
        <taxon>Rhabditida</taxon>
        <taxon>Tylenchina</taxon>
        <taxon>Tylenchomorpha</taxon>
        <taxon>Aphelenchoidea</taxon>
        <taxon>Aphelenchoididae</taxon>
        <taxon>Bursaphelenchus</taxon>
    </lineage>
</organism>
<dbReference type="GO" id="GO:0016887">
    <property type="term" value="F:ATP hydrolysis activity"/>
    <property type="evidence" value="ECO:0007669"/>
    <property type="project" value="InterPro"/>
</dbReference>
<comment type="catalytic activity">
    <reaction evidence="11">
        <text>leukotriene C4(in) + ATP + H2O = leukotriene C4(out) + ADP + phosphate + H(+)</text>
        <dbReference type="Rhea" id="RHEA:38963"/>
        <dbReference type="ChEBI" id="CHEBI:15377"/>
        <dbReference type="ChEBI" id="CHEBI:15378"/>
        <dbReference type="ChEBI" id="CHEBI:30616"/>
        <dbReference type="ChEBI" id="CHEBI:43474"/>
        <dbReference type="ChEBI" id="CHEBI:57973"/>
        <dbReference type="ChEBI" id="CHEBI:456216"/>
    </reaction>
    <physiologicalReaction direction="left-to-right" evidence="11">
        <dbReference type="Rhea" id="RHEA:38964"/>
    </physiologicalReaction>
</comment>
<evidence type="ECO:0000313" key="19">
    <source>
        <dbReference type="Proteomes" id="UP000659654"/>
    </source>
</evidence>
<feature type="transmembrane region" description="Helical" evidence="13">
    <location>
        <begin position="122"/>
        <end position="143"/>
    </location>
</feature>
<evidence type="ECO:0000313" key="16">
    <source>
        <dbReference type="EMBL" id="CAD5220657.1"/>
    </source>
</evidence>
<evidence type="ECO:0000256" key="8">
    <source>
        <dbReference type="ARBA" id="ARBA00022989"/>
    </source>
</evidence>
<dbReference type="Pfam" id="PF00005">
    <property type="entry name" value="ABC_tran"/>
    <property type="match status" value="2"/>
</dbReference>
<reference evidence="17" key="2">
    <citation type="submission" date="2020-08" db="EMBL/GenBank/DDBJ databases">
        <authorList>
            <person name="Kikuchi T."/>
        </authorList>
    </citation>
    <scope>NUCLEOTIDE SEQUENCE</scope>
    <source>
        <strain evidence="16">Ka4C1</strain>
    </source>
</reference>
<dbReference type="OrthoDB" id="6500128at2759"/>
<feature type="transmembrane region" description="Helical" evidence="13">
    <location>
        <begin position="1062"/>
        <end position="1080"/>
    </location>
</feature>
<accession>A0A1I7RZ21</accession>
<feature type="transmembrane region" description="Helical" evidence="13">
    <location>
        <begin position="460"/>
        <end position="479"/>
    </location>
</feature>
<evidence type="ECO:0000256" key="9">
    <source>
        <dbReference type="ARBA" id="ARBA00023136"/>
    </source>
</evidence>
<keyword evidence="6" id="KW-0547">Nucleotide-binding</keyword>
<name>A0A1I7RZ21_BURXY</name>
<keyword evidence="5" id="KW-0677">Repeat</keyword>
<dbReference type="WBParaSite" id="BXY_0598900.1">
    <property type="protein sequence ID" value="BXY_0598900.1"/>
    <property type="gene ID" value="BXY_0598900"/>
</dbReference>
<feature type="transmembrane region" description="Helical" evidence="13">
    <location>
        <begin position="437"/>
        <end position="454"/>
    </location>
</feature>
<evidence type="ECO:0000256" key="4">
    <source>
        <dbReference type="ARBA" id="ARBA00022692"/>
    </source>
</evidence>
<evidence type="ECO:0000256" key="10">
    <source>
        <dbReference type="ARBA" id="ARBA00024220"/>
    </source>
</evidence>
<evidence type="ECO:0000256" key="1">
    <source>
        <dbReference type="ARBA" id="ARBA00004127"/>
    </source>
</evidence>
<dbReference type="FunFam" id="1.20.1560.10:FF:000001">
    <property type="entry name" value="ATP-binding cassette subfamily C member 1"/>
    <property type="match status" value="1"/>
</dbReference>
<evidence type="ECO:0000259" key="15">
    <source>
        <dbReference type="PROSITE" id="PS50929"/>
    </source>
</evidence>
<dbReference type="PANTHER" id="PTHR24223">
    <property type="entry name" value="ATP-BINDING CASSETTE SUB-FAMILY C"/>
    <property type="match status" value="1"/>
</dbReference>
<dbReference type="CDD" id="cd18603">
    <property type="entry name" value="ABC_6TM_MRP1_2_3_6_D2_like"/>
    <property type="match status" value="1"/>
</dbReference>
<dbReference type="CDD" id="cd03244">
    <property type="entry name" value="ABCC_MRP_domain2"/>
    <property type="match status" value="1"/>
</dbReference>
<feature type="region of interest" description="Disordered" evidence="12">
    <location>
        <begin position="863"/>
        <end position="911"/>
    </location>
</feature>
<feature type="domain" description="ABC transmembrane type-1" evidence="15">
    <location>
        <begin position="320"/>
        <end position="602"/>
    </location>
</feature>
<dbReference type="InterPro" id="IPR027417">
    <property type="entry name" value="P-loop_NTPase"/>
</dbReference>
<keyword evidence="4 13" id="KW-0812">Transmembrane</keyword>
<dbReference type="InterPro" id="IPR011527">
    <property type="entry name" value="ABC1_TM_dom"/>
</dbReference>
<dbReference type="Proteomes" id="UP000659654">
    <property type="component" value="Unassembled WGS sequence"/>
</dbReference>
<evidence type="ECO:0000313" key="17">
    <source>
        <dbReference type="EMBL" id="CAG9106939.1"/>
    </source>
</evidence>
<gene>
    <name evidence="16" type="ORF">BXYJ_LOCUS6288</name>
</gene>
<feature type="transmembrane region" description="Helical" evidence="13">
    <location>
        <begin position="989"/>
        <end position="1011"/>
    </location>
</feature>
<feature type="transmembrane region" description="Helical" evidence="13">
    <location>
        <begin position="1086"/>
        <end position="1106"/>
    </location>
</feature>
<feature type="transmembrane region" description="Helical" evidence="13">
    <location>
        <begin position="1198"/>
        <end position="1222"/>
    </location>
</feature>
<dbReference type="InterPro" id="IPR003593">
    <property type="entry name" value="AAA+_ATPase"/>
</dbReference>
<evidence type="ECO:0000313" key="18">
    <source>
        <dbReference type="Proteomes" id="UP000095284"/>
    </source>
</evidence>
<dbReference type="Proteomes" id="UP000095284">
    <property type="component" value="Unplaced"/>
</dbReference>
<evidence type="ECO:0000256" key="2">
    <source>
        <dbReference type="ARBA" id="ARBA00009726"/>
    </source>
</evidence>
<dbReference type="PROSITE" id="PS00211">
    <property type="entry name" value="ABC_TRANSPORTER_1"/>
    <property type="match status" value="2"/>
</dbReference>
<dbReference type="InterPro" id="IPR050173">
    <property type="entry name" value="ABC_transporter_C-like"/>
</dbReference>
<dbReference type="Gene3D" id="3.40.50.300">
    <property type="entry name" value="P-loop containing nucleotide triphosphate hydrolases"/>
    <property type="match status" value="2"/>
</dbReference>
<dbReference type="PROSITE" id="PS50929">
    <property type="entry name" value="ABC_TM1F"/>
    <property type="match status" value="2"/>
</dbReference>
<dbReference type="CDD" id="cd03250">
    <property type="entry name" value="ABCC_MRP_domain1"/>
    <property type="match status" value="1"/>
</dbReference>
<dbReference type="PANTHER" id="PTHR24223:SF415">
    <property type="entry name" value="FI20190P1"/>
    <property type="match status" value="1"/>
</dbReference>
<dbReference type="GO" id="GO:0012505">
    <property type="term" value="C:endomembrane system"/>
    <property type="evidence" value="ECO:0007669"/>
    <property type="project" value="UniProtKB-SubCell"/>
</dbReference>
<dbReference type="eggNOG" id="KOG0054">
    <property type="taxonomic scope" value="Eukaryota"/>
</dbReference>
<evidence type="ECO:0000256" key="11">
    <source>
        <dbReference type="ARBA" id="ARBA00047523"/>
    </source>
</evidence>
<dbReference type="SMR" id="A0A1I7RZ21"/>
<evidence type="ECO:0000313" key="20">
    <source>
        <dbReference type="WBParaSite" id="BXY_0598900.1"/>
    </source>
</evidence>
<dbReference type="EMBL" id="CAJFCV020000003">
    <property type="protein sequence ID" value="CAG9106939.1"/>
    <property type="molecule type" value="Genomic_DNA"/>
</dbReference>
<feature type="domain" description="ABC transporter" evidence="14">
    <location>
        <begin position="1270"/>
        <end position="1504"/>
    </location>
</feature>
<feature type="domain" description="ABC transporter" evidence="14">
    <location>
        <begin position="636"/>
        <end position="861"/>
    </location>
</feature>
<dbReference type="EC" id="7.6.2.3" evidence="10"/>
<dbReference type="FunFam" id="3.40.50.300:FF:000997">
    <property type="entry name" value="Multidrug resistance-associated protein 1"/>
    <property type="match status" value="1"/>
</dbReference>
<feature type="transmembrane region" description="Helical" evidence="13">
    <location>
        <begin position="946"/>
        <end position="969"/>
    </location>
</feature>
<dbReference type="SUPFAM" id="SSF90123">
    <property type="entry name" value="ABC transporter transmembrane region"/>
    <property type="match status" value="2"/>
</dbReference>
<dbReference type="InterPro" id="IPR017871">
    <property type="entry name" value="ABC_transporter-like_CS"/>
</dbReference>
<dbReference type="CDD" id="cd18595">
    <property type="entry name" value="ABC_6TM_MRP1_2_3_6_D1_like"/>
    <property type="match status" value="1"/>
</dbReference>
<dbReference type="SMART" id="SM00382">
    <property type="entry name" value="AAA"/>
    <property type="match status" value="2"/>
</dbReference>
<keyword evidence="3" id="KW-0813">Transport</keyword>
<sequence>MGNLPDQFAFCADPLWISDEVAANNTLPILTFCFEHAVLAMVPVVYYFLLLPVLLFQIHLSEYPPLPDDYLFDMKSGVSFLLICDKTFLLVRSLWETYLIGETVPIIDTSKKCVDRGIASSGIIFVTWFLFLLFGLPEFYTWISLGTNPETVSALNSYRYIPYLIWYPLILIQTILHCFTLHHYTGIGNESPERQASFLSNQFFCWFSDIVKLGKKRALVSDDLYELDPIMQGDRLDLKWTSLWTKSYSDYMKKVDDSKQYREYESLHTVNDQTPLVGHKHERLLNYGSHGECRVPTNKEKPAPPSFIAILFHLFKWEFIGGSILKFITDLLQFANPLLLGQMITFTQDEKAPIWQGVGLAFLMFASAETRSILLNNYFTTMFRLGCKVQSVLTVAVYNKVLRLSNSARQKRTAGEIVNLMSIDVERFQTITPNLQQYWSSPLTIVIALVILFQTVGYSAFGGVFIMLLIIPLNLVIMVKTKKWQVEQMKLKDERLKLTNEVLNGIRVVKLYAWEKAMMDQINELRRAEVMLIRRAQLTRSIGDVLNVASPFLVALVAFTIFTLSSKGNILTPQVAFVSLTVFAQLRVPLFLIAELVGNTVQMIVSNRRLKEFLAEEEMDDNAIVRDLSSGYDRAIEVSLATFTWDKASPKASLKDIQLDIEKGSLVAIVGKVGSGKSSLLSALLGEMDKLDGFAGVRGSIAYVPQQSWIQNQSLKDNITFGKEWDEQLYNKVIEACELRRDFEFLPYGDQTEIGEKGVNLSGGQKARVSLARALYQETDLLLLDDPLSAVDAIVGATIFEKAIGPNSLTKNATRVLVTHSLACLPECDNIVVVKDGEIVRIDKFENLLADEEMSRLIKQIEQEEDEEVPVASGDSGNLEESDTDYSSTESDNRSKKERRVSKLSSRAGSRKKSIITPAKLVQDEVAQTGRVRPSIYMHYFKSMNLAFFLCFLLGMTVNTVLSVIRSFWLSAWSDEAGTDQMSLGVRLGVFGALGFGEVFAMYFATIFLILGSVNASIRLHAPLLYRIMRAPVVFFDVTPLGRILNRFGKEMETVDLRLNNLFRFLLVCILSVLSTITVISISSPIFLLFMFPLAIVYILILTYFIPTSRQLQRLSSISRSPLFAAFGETIQGVTSIRAYGVARRFYQGFLEKINLHVKCKYSSLVSARWLGMRLEIMGNTIILIAALLSVWSKETGFMSAGVIGMTLSYALNITNMLSMLVRQVSDVESNIVSVERIKEYTEIEEEAPWQMPEGSRIMLPREWPLAGAVSFKNVSTRYRRELELSLIDINLDIRPGEKIGVVGRTGAGKSSMVLTLFRLIEPTNGRILVDGVNLSMLGLHEIRSRFTIIPQEPTLFSGTLRLNLDPFHAYSDAELWRALEDANLKEFVQGLDLKLEHVIAEGGSNISVGQRQLICLARAILRKSKVVVLDEATASVDVQTDEIIQRTIREKFVGSTVITIAHRIRTILDSDRILVLKNGRMVEFDTPQKLLDNPKSLFYSLANTHKS</sequence>
<dbReference type="FunFam" id="1.20.1560.10:FF:000081">
    <property type="entry name" value="Protein CBG24505"/>
    <property type="match status" value="1"/>
</dbReference>
<feature type="transmembrane region" description="Helical" evidence="13">
    <location>
        <begin position="576"/>
        <end position="601"/>
    </location>
</feature>
<evidence type="ECO:0000256" key="7">
    <source>
        <dbReference type="ARBA" id="ARBA00022840"/>
    </source>
</evidence>
<evidence type="ECO:0000259" key="14">
    <source>
        <dbReference type="PROSITE" id="PS50893"/>
    </source>
</evidence>
<dbReference type="GO" id="GO:0016020">
    <property type="term" value="C:membrane"/>
    <property type="evidence" value="ECO:0007669"/>
    <property type="project" value="InterPro"/>
</dbReference>